<evidence type="ECO:0000256" key="8">
    <source>
        <dbReference type="SAM" id="SignalP"/>
    </source>
</evidence>
<comment type="subcellular location">
    <subcellularLocation>
        <location evidence="1 7">Cell outer membrane</location>
        <topology evidence="1 7">Multi-pass membrane protein</topology>
    </subcellularLocation>
</comment>
<dbReference type="InterPro" id="IPR037066">
    <property type="entry name" value="Plug_dom_sf"/>
</dbReference>
<dbReference type="Pfam" id="PF13715">
    <property type="entry name" value="CarbopepD_reg_2"/>
    <property type="match status" value="1"/>
</dbReference>
<name>A0A7L8AFY8_9FLAO</name>
<dbReference type="InterPro" id="IPR012910">
    <property type="entry name" value="Plug_dom"/>
</dbReference>
<dbReference type="OrthoDB" id="9768177at2"/>
<gene>
    <name evidence="10" type="ORF">H9I45_00335</name>
</gene>
<evidence type="ECO:0000259" key="9">
    <source>
        <dbReference type="Pfam" id="PF07715"/>
    </source>
</evidence>
<evidence type="ECO:0000313" key="10">
    <source>
        <dbReference type="EMBL" id="QOD60923.1"/>
    </source>
</evidence>
<keyword evidence="5 7" id="KW-0472">Membrane</keyword>
<dbReference type="KEGG" id="phal:H9I45_00335"/>
<evidence type="ECO:0000256" key="6">
    <source>
        <dbReference type="ARBA" id="ARBA00023237"/>
    </source>
</evidence>
<dbReference type="AlphaFoldDB" id="A0A7L8AFY8"/>
<keyword evidence="4 7" id="KW-0812">Transmembrane</keyword>
<proteinExistence type="inferred from homology"/>
<dbReference type="Gene3D" id="2.170.130.10">
    <property type="entry name" value="TonB-dependent receptor, plug domain"/>
    <property type="match status" value="1"/>
</dbReference>
<keyword evidence="6 7" id="KW-0998">Cell outer membrane</keyword>
<evidence type="ECO:0000256" key="7">
    <source>
        <dbReference type="PROSITE-ProRule" id="PRU01360"/>
    </source>
</evidence>
<evidence type="ECO:0000256" key="5">
    <source>
        <dbReference type="ARBA" id="ARBA00023136"/>
    </source>
</evidence>
<evidence type="ECO:0000256" key="2">
    <source>
        <dbReference type="ARBA" id="ARBA00022448"/>
    </source>
</evidence>
<evidence type="ECO:0000256" key="3">
    <source>
        <dbReference type="ARBA" id="ARBA00022452"/>
    </source>
</evidence>
<feature type="chain" id="PRO_5032613158" evidence="8">
    <location>
        <begin position="23"/>
        <end position="1062"/>
    </location>
</feature>
<comment type="similarity">
    <text evidence="7">Belongs to the TonB-dependent receptor family.</text>
</comment>
<accession>A0A7L8AFY8</accession>
<dbReference type="FunFam" id="2.60.40.1120:FF:000003">
    <property type="entry name" value="Outer membrane protein Omp121"/>
    <property type="match status" value="1"/>
</dbReference>
<feature type="domain" description="TonB-dependent receptor plug" evidence="9">
    <location>
        <begin position="115"/>
        <end position="241"/>
    </location>
</feature>
<dbReference type="InterPro" id="IPR023996">
    <property type="entry name" value="TonB-dep_OMP_SusC/RagA"/>
</dbReference>
<dbReference type="Proteomes" id="UP000516764">
    <property type="component" value="Chromosome"/>
</dbReference>
<protein>
    <submittedName>
        <fullName evidence="10">SusC/RagA family TonB-linked outer membrane protein</fullName>
    </submittedName>
</protein>
<dbReference type="PROSITE" id="PS52016">
    <property type="entry name" value="TONB_DEPENDENT_REC_3"/>
    <property type="match status" value="1"/>
</dbReference>
<dbReference type="RefSeq" id="WP_088355280.1">
    <property type="nucleotide sequence ID" value="NZ_CP061813.1"/>
</dbReference>
<dbReference type="Gene3D" id="2.60.40.1120">
    <property type="entry name" value="Carboxypeptidase-like, regulatory domain"/>
    <property type="match status" value="1"/>
</dbReference>
<dbReference type="NCBIfam" id="TIGR04057">
    <property type="entry name" value="SusC_RagA_signa"/>
    <property type="match status" value="1"/>
</dbReference>
<keyword evidence="2 7" id="KW-0813">Transport</keyword>
<evidence type="ECO:0000256" key="4">
    <source>
        <dbReference type="ARBA" id="ARBA00022692"/>
    </source>
</evidence>
<dbReference type="NCBIfam" id="TIGR04056">
    <property type="entry name" value="OMP_RagA_SusC"/>
    <property type="match status" value="1"/>
</dbReference>
<keyword evidence="11" id="KW-1185">Reference proteome</keyword>
<dbReference type="Gene3D" id="2.40.170.20">
    <property type="entry name" value="TonB-dependent receptor, beta-barrel domain"/>
    <property type="match status" value="1"/>
</dbReference>
<dbReference type="InterPro" id="IPR039426">
    <property type="entry name" value="TonB-dep_rcpt-like"/>
</dbReference>
<evidence type="ECO:0000256" key="1">
    <source>
        <dbReference type="ARBA" id="ARBA00004571"/>
    </source>
</evidence>
<dbReference type="Pfam" id="PF07715">
    <property type="entry name" value="Plug"/>
    <property type="match status" value="1"/>
</dbReference>
<sequence>MKQHFLKNLLFVLLLITYSVSGQTKTITGKILDETGGPLPGASIVVKGSNQGTSSDFDGNFKINAKPTDILIVTYIGYDKKEVPVAGKENLSITLKPGAEALDEIVLIGYQKVRKKDVTGAVTSISATQIEDIPVVTVSSLIATQATGVQNITMSGAPGARQSLVIRGNTSLSGQLDANTAFSNPLYVIDGVQTSLEDLAGYNVSNVDFLASLNPNDIESIDILKDASAAAIYGSRGANGVIIITTKGGKAMDKPEFSFSAVTGVSPKPNLVPMLLGAAERKAKWDMIDRWWLPREVQGSEVPMVLSDSLNPAFNNNVNYQKMFYQPGTSTQYNFSVRGGSEKSNYRFSLGYLNSEGVLKGTGFKRYNLSANTNYKVGSNFSNQFRILASITENSTGQGNPYGGSYNLNSSLPVSPTNLNSSLFSISEERRKALTGELTDKLNEDKEFKTTFSNFATLDLFDGLTLNSQLTYVYSSNKKNFYEPSTIRTNKDGLASYSLYTRQNLSSDLYLSYFKNFGGNHEVSAILGNKIDYNKYEDLGLLAVGFGSDAIKVINSRYSQDEISGYSDLNANSLLSYFARATYKYKDRYIFSGNFSIDGSSRFGTDVRWAKFPSASLAWIFSDEPILKPILSDFVDFAKLKVTWGINGKQFTQNYLRFGAYNLGYGGAAYWANQMNVSSYGGTTGVVPNYNQIGNNKLSWENSEQWDIGLELDMFNRRLNVSFDAYHKQTDKLLFDVSLPGYSGYNRAKSNIAGVLNYGWEAFVTYHIFPRTNDLRLSFDIGLSRNENYVTDLPNGNRDYIGESGDYGYVVGRPLNLYKFFTNDYILDNLDQLPVNPYTGDPLAGKSAWATIQPGFPIWKDLNGDYILNETHDYQLSREFSPIPDIQGSFNINLKYKAWYFQMYSQFSFGADIFNSTLNSYMNNYDRGGTAWAEKGLADLSAHTFWNQPGDGAAGVRFPAMYPSVGSLGAFYRFRSNQSLWIESGDYWKITNASIGHTFSGETWMKKLGLNRLRLYGSVLNPYMWQRSKAVVDASLVDAKGYTFGNGYPQARTFSIGIDAKF</sequence>
<dbReference type="SUPFAM" id="SSF56935">
    <property type="entry name" value="Porins"/>
    <property type="match status" value="1"/>
</dbReference>
<reference evidence="10 11" key="1">
    <citation type="journal article" date="2016" name="Int. J. Syst. Evol. Microbiol.">
        <title>Polaribacter haliotis sp. nov., isolated from the gut of abalone Haliotis discus hannai.</title>
        <authorList>
            <person name="Kim Y.O."/>
            <person name="Park I.S."/>
            <person name="Park S."/>
            <person name="Nam B.H."/>
            <person name="Park J.M."/>
            <person name="Kim D.G."/>
            <person name="Yoon J.H."/>
        </authorList>
    </citation>
    <scope>NUCLEOTIDE SEQUENCE [LARGE SCALE GENOMIC DNA]</scope>
    <source>
        <strain evidence="10 11">KCTC 52418</strain>
    </source>
</reference>
<dbReference type="InterPro" id="IPR036942">
    <property type="entry name" value="Beta-barrel_TonB_sf"/>
</dbReference>
<dbReference type="EMBL" id="CP061813">
    <property type="protein sequence ID" value="QOD60923.1"/>
    <property type="molecule type" value="Genomic_DNA"/>
</dbReference>
<dbReference type="InterPro" id="IPR008969">
    <property type="entry name" value="CarboxyPept-like_regulatory"/>
</dbReference>
<dbReference type="GO" id="GO:0009279">
    <property type="term" value="C:cell outer membrane"/>
    <property type="evidence" value="ECO:0007669"/>
    <property type="project" value="UniProtKB-SubCell"/>
</dbReference>
<keyword evidence="3 7" id="KW-1134">Transmembrane beta strand</keyword>
<feature type="signal peptide" evidence="8">
    <location>
        <begin position="1"/>
        <end position="22"/>
    </location>
</feature>
<keyword evidence="8" id="KW-0732">Signal</keyword>
<organism evidence="10 11">
    <name type="scientific">Polaribacter haliotis</name>
    <dbReference type="NCBI Taxonomy" id="1888915"/>
    <lineage>
        <taxon>Bacteria</taxon>
        <taxon>Pseudomonadati</taxon>
        <taxon>Bacteroidota</taxon>
        <taxon>Flavobacteriia</taxon>
        <taxon>Flavobacteriales</taxon>
        <taxon>Flavobacteriaceae</taxon>
    </lineage>
</organism>
<dbReference type="InterPro" id="IPR023997">
    <property type="entry name" value="TonB-dep_OMP_SusC/RagA_CS"/>
</dbReference>
<evidence type="ECO:0000313" key="11">
    <source>
        <dbReference type="Proteomes" id="UP000516764"/>
    </source>
</evidence>
<dbReference type="SUPFAM" id="SSF49464">
    <property type="entry name" value="Carboxypeptidase regulatory domain-like"/>
    <property type="match status" value="1"/>
</dbReference>